<evidence type="ECO:0000313" key="3">
    <source>
        <dbReference type="Proteomes" id="UP000190328"/>
    </source>
</evidence>
<evidence type="ECO:0000256" key="1">
    <source>
        <dbReference type="SAM" id="Phobius"/>
    </source>
</evidence>
<protein>
    <submittedName>
        <fullName evidence="2">Uncharacterized protein</fullName>
    </submittedName>
</protein>
<accession>A0A1T4QVM1</accession>
<gene>
    <name evidence="2" type="ORF">SAMN02745116_02335</name>
</gene>
<evidence type="ECO:0000313" key="2">
    <source>
        <dbReference type="EMBL" id="SKA07676.1"/>
    </source>
</evidence>
<dbReference type="Proteomes" id="UP000190328">
    <property type="component" value="Unassembled WGS sequence"/>
</dbReference>
<sequence length="264" mass="31687">MEKNFKHSYLLIPFFYIFILISYKERGELSLLSDEAILFFFSLALPTFILILLSLVYLFWLNASVKGKYKLSISEFLLIFTLMTSMIHNPVREILSKNIWIIAVIFAFNLFFHQSFVKKLSKVNFDYEQEKMIQSKITDELERRMPLSISKWQTEIFLYVFVLSFVNQNILKIVVIALFEILLFFHYRRIVHFYQQALEKKYVPRLLWGNYFSVAILLLFLTQYDKHFFLTFFVIYAKDFSRSILQNKFFHLVKQELENGGTLL</sequence>
<keyword evidence="1" id="KW-0472">Membrane</keyword>
<feature type="transmembrane region" description="Helical" evidence="1">
    <location>
        <begin position="99"/>
        <end position="117"/>
    </location>
</feature>
<organism evidence="2 3">
    <name type="scientific">Pilibacter termitis</name>
    <dbReference type="NCBI Taxonomy" id="263852"/>
    <lineage>
        <taxon>Bacteria</taxon>
        <taxon>Bacillati</taxon>
        <taxon>Bacillota</taxon>
        <taxon>Bacilli</taxon>
        <taxon>Lactobacillales</taxon>
        <taxon>Enterococcaceae</taxon>
        <taxon>Pilibacter</taxon>
    </lineage>
</organism>
<feature type="transmembrane region" description="Helical" evidence="1">
    <location>
        <begin position="6"/>
        <end position="24"/>
    </location>
</feature>
<dbReference type="RefSeq" id="WP_078808235.1">
    <property type="nucleotide sequence ID" value="NZ_FUXI01000034.1"/>
</dbReference>
<keyword evidence="1" id="KW-0812">Transmembrane</keyword>
<dbReference type="EMBL" id="FUXI01000034">
    <property type="protein sequence ID" value="SKA07676.1"/>
    <property type="molecule type" value="Genomic_DNA"/>
</dbReference>
<feature type="transmembrane region" description="Helical" evidence="1">
    <location>
        <begin position="156"/>
        <end position="185"/>
    </location>
</feature>
<proteinExistence type="predicted"/>
<keyword evidence="3" id="KW-1185">Reference proteome</keyword>
<feature type="transmembrane region" description="Helical" evidence="1">
    <location>
        <begin position="206"/>
        <end position="224"/>
    </location>
</feature>
<feature type="transmembrane region" description="Helical" evidence="1">
    <location>
        <begin position="36"/>
        <end position="59"/>
    </location>
</feature>
<reference evidence="2 3" key="1">
    <citation type="submission" date="2017-02" db="EMBL/GenBank/DDBJ databases">
        <authorList>
            <person name="Peterson S.W."/>
        </authorList>
    </citation>
    <scope>NUCLEOTIDE SEQUENCE [LARGE SCALE GENOMIC DNA]</scope>
    <source>
        <strain evidence="2 3">ATCC BAA-1030</strain>
    </source>
</reference>
<name>A0A1T4QVM1_9ENTE</name>
<dbReference type="AlphaFoldDB" id="A0A1T4QVM1"/>
<keyword evidence="1" id="KW-1133">Transmembrane helix</keyword>